<sequence>MCMIYNLFDTFLIVAHSTSGNDFFDQLTSPLHLDPLTVAKNHGVERDSRFTVLITPPVLNPLSTLTSVSRYATATRKLNFSLPSGSAFGPCDYEGIERITLNDGNIVKLIYAHKRLKFGGKSTSLRAFTNHLQKMGHFQLYTLSRREGTYVLLSNISIYLKLLLKNALGDDIIKIVLPSCETAIPAIPALQQNQEGDDYQLIDKVIIKTVATIRDQIKLMNNNNSNNPVNRYGQASNLKTLTPDEYEQQLPKLLLNFIILCTMNNDEYDQFLYNDELVDLYENDIVCDSVKKLKQMSICYDIVACKDRLQFNSKHILLVLSVYKLCGCCSVIDILNKFGSTASYDTIQRFLTSICGHEYNGDGLPKWFVCKPKRSAASNSLPFLARPGTTNERVVKQECRLLLFFCEAHFGI</sequence>
<dbReference type="EMBL" id="CAJNOQ010004191">
    <property type="protein sequence ID" value="CAF1048630.1"/>
    <property type="molecule type" value="Genomic_DNA"/>
</dbReference>
<keyword evidence="3" id="KW-1185">Reference proteome</keyword>
<reference evidence="1" key="1">
    <citation type="submission" date="2021-02" db="EMBL/GenBank/DDBJ databases">
        <authorList>
            <person name="Nowell W R."/>
        </authorList>
    </citation>
    <scope>NUCLEOTIDE SEQUENCE</scope>
</reference>
<dbReference type="AlphaFoldDB" id="A0A814K926"/>
<dbReference type="Proteomes" id="UP000681722">
    <property type="component" value="Unassembled WGS sequence"/>
</dbReference>
<gene>
    <name evidence="1" type="ORF">GPM918_LOCUS16163</name>
    <name evidence="2" type="ORF">SRO942_LOCUS16163</name>
</gene>
<evidence type="ECO:0000313" key="3">
    <source>
        <dbReference type="Proteomes" id="UP000663829"/>
    </source>
</evidence>
<protein>
    <submittedName>
        <fullName evidence="1">Uncharacterized protein</fullName>
    </submittedName>
</protein>
<accession>A0A814K926</accession>
<dbReference type="EMBL" id="CAJOBC010004191">
    <property type="protein sequence ID" value="CAF3818314.1"/>
    <property type="molecule type" value="Genomic_DNA"/>
</dbReference>
<proteinExistence type="predicted"/>
<dbReference type="Proteomes" id="UP000663829">
    <property type="component" value="Unassembled WGS sequence"/>
</dbReference>
<evidence type="ECO:0000313" key="2">
    <source>
        <dbReference type="EMBL" id="CAF3818314.1"/>
    </source>
</evidence>
<name>A0A814K926_9BILA</name>
<organism evidence="1 3">
    <name type="scientific">Didymodactylos carnosus</name>
    <dbReference type="NCBI Taxonomy" id="1234261"/>
    <lineage>
        <taxon>Eukaryota</taxon>
        <taxon>Metazoa</taxon>
        <taxon>Spiralia</taxon>
        <taxon>Gnathifera</taxon>
        <taxon>Rotifera</taxon>
        <taxon>Eurotatoria</taxon>
        <taxon>Bdelloidea</taxon>
        <taxon>Philodinida</taxon>
        <taxon>Philodinidae</taxon>
        <taxon>Didymodactylos</taxon>
    </lineage>
</organism>
<evidence type="ECO:0000313" key="1">
    <source>
        <dbReference type="EMBL" id="CAF1048630.1"/>
    </source>
</evidence>
<comment type="caution">
    <text evidence="1">The sequence shown here is derived from an EMBL/GenBank/DDBJ whole genome shotgun (WGS) entry which is preliminary data.</text>
</comment>